<sequence length="95" mass="10715">MKSILRCFELVAGLKVNFFKSIFGGMGVERNVIEGFAHLLNCSVTQLPFNYLGIPLGADPRRTETWRPIISKYNKKLAKWKHKSLSMAGRVSTLS</sequence>
<keyword evidence="2" id="KW-1185">Reference proteome</keyword>
<dbReference type="EMBL" id="KQ485215">
    <property type="protein sequence ID" value="KYP32570.1"/>
    <property type="molecule type" value="Genomic_DNA"/>
</dbReference>
<name>A0A151QQI1_CAJCA</name>
<protein>
    <submittedName>
        <fullName evidence="1">Uncharacterized protein</fullName>
    </submittedName>
</protein>
<proteinExistence type="predicted"/>
<dbReference type="AlphaFoldDB" id="A0A151QQI1"/>
<dbReference type="OMA" id="HNTSEEC"/>
<evidence type="ECO:0000313" key="1">
    <source>
        <dbReference type="EMBL" id="KYP32570.1"/>
    </source>
</evidence>
<organism evidence="1 2">
    <name type="scientific">Cajanus cajan</name>
    <name type="common">Pigeon pea</name>
    <name type="synonym">Cajanus indicus</name>
    <dbReference type="NCBI Taxonomy" id="3821"/>
    <lineage>
        <taxon>Eukaryota</taxon>
        <taxon>Viridiplantae</taxon>
        <taxon>Streptophyta</taxon>
        <taxon>Embryophyta</taxon>
        <taxon>Tracheophyta</taxon>
        <taxon>Spermatophyta</taxon>
        <taxon>Magnoliopsida</taxon>
        <taxon>eudicotyledons</taxon>
        <taxon>Gunneridae</taxon>
        <taxon>Pentapetalae</taxon>
        <taxon>rosids</taxon>
        <taxon>fabids</taxon>
        <taxon>Fabales</taxon>
        <taxon>Fabaceae</taxon>
        <taxon>Papilionoideae</taxon>
        <taxon>50 kb inversion clade</taxon>
        <taxon>NPAAA clade</taxon>
        <taxon>indigoferoid/millettioid clade</taxon>
        <taxon>Phaseoleae</taxon>
        <taxon>Cajanus</taxon>
    </lineage>
</organism>
<dbReference type="Proteomes" id="UP000075243">
    <property type="component" value="Unassembled WGS sequence"/>
</dbReference>
<accession>A0A151QQI1</accession>
<dbReference type="PANTHER" id="PTHR33116">
    <property type="entry name" value="REVERSE TRANSCRIPTASE ZINC-BINDING DOMAIN-CONTAINING PROTEIN-RELATED-RELATED"/>
    <property type="match status" value="1"/>
</dbReference>
<gene>
    <name evidence="1" type="ORF">KK1_046712</name>
</gene>
<evidence type="ECO:0000313" key="2">
    <source>
        <dbReference type="Proteomes" id="UP000075243"/>
    </source>
</evidence>
<reference evidence="1" key="1">
    <citation type="journal article" date="2012" name="Nat. Biotechnol.">
        <title>Draft genome sequence of pigeonpea (Cajanus cajan), an orphan legume crop of resource-poor farmers.</title>
        <authorList>
            <person name="Varshney R.K."/>
            <person name="Chen W."/>
            <person name="Li Y."/>
            <person name="Bharti A.K."/>
            <person name="Saxena R.K."/>
            <person name="Schlueter J.A."/>
            <person name="Donoghue M.T."/>
            <person name="Azam S."/>
            <person name="Fan G."/>
            <person name="Whaley A.M."/>
            <person name="Farmer A.D."/>
            <person name="Sheridan J."/>
            <person name="Iwata A."/>
            <person name="Tuteja R."/>
            <person name="Penmetsa R.V."/>
            <person name="Wu W."/>
            <person name="Upadhyaya H.D."/>
            <person name="Yang S.P."/>
            <person name="Shah T."/>
            <person name="Saxena K.B."/>
            <person name="Michael T."/>
            <person name="McCombie W.R."/>
            <person name="Yang B."/>
            <person name="Zhang G."/>
            <person name="Yang H."/>
            <person name="Wang J."/>
            <person name="Spillane C."/>
            <person name="Cook D.R."/>
            <person name="May G.D."/>
            <person name="Xu X."/>
            <person name="Jackson S.A."/>
        </authorList>
    </citation>
    <scope>NUCLEOTIDE SEQUENCE [LARGE SCALE GENOMIC DNA]</scope>
</reference>
<dbReference type="Gramene" id="C.cajan_43456.t">
    <property type="protein sequence ID" value="C.cajan_43456.t.cds1"/>
    <property type="gene ID" value="C.cajan_43456"/>
</dbReference>
<dbReference type="PANTHER" id="PTHR33116:SF78">
    <property type="entry name" value="OS12G0587133 PROTEIN"/>
    <property type="match status" value="1"/>
</dbReference>